<proteinExistence type="predicted"/>
<accession>A0ABU1ZRI2</accession>
<dbReference type="EMBL" id="JAVDXO010000009">
    <property type="protein sequence ID" value="MDR7308169.1"/>
    <property type="molecule type" value="Genomic_DNA"/>
</dbReference>
<evidence type="ECO:0000256" key="1">
    <source>
        <dbReference type="SAM" id="SignalP"/>
    </source>
</evidence>
<keyword evidence="3" id="KW-1185">Reference proteome</keyword>
<feature type="chain" id="PRO_5045803548" description="DUF680 domain-containing protein" evidence="1">
    <location>
        <begin position="24"/>
        <end position="68"/>
    </location>
</feature>
<feature type="signal peptide" evidence="1">
    <location>
        <begin position="1"/>
        <end position="23"/>
    </location>
</feature>
<organism evidence="2 3">
    <name type="scientific">Rhodoferax saidenbachensis</name>
    <dbReference type="NCBI Taxonomy" id="1484693"/>
    <lineage>
        <taxon>Bacteria</taxon>
        <taxon>Pseudomonadati</taxon>
        <taxon>Pseudomonadota</taxon>
        <taxon>Betaproteobacteria</taxon>
        <taxon>Burkholderiales</taxon>
        <taxon>Comamonadaceae</taxon>
        <taxon>Rhodoferax</taxon>
    </lineage>
</organism>
<comment type="caution">
    <text evidence="2">The sequence shown here is derived from an EMBL/GenBank/DDBJ whole genome shotgun (WGS) entry which is preliminary data.</text>
</comment>
<dbReference type="Proteomes" id="UP001268089">
    <property type="component" value="Unassembled WGS sequence"/>
</dbReference>
<evidence type="ECO:0000313" key="3">
    <source>
        <dbReference type="Proteomes" id="UP001268089"/>
    </source>
</evidence>
<reference evidence="2 3" key="1">
    <citation type="submission" date="2023-07" db="EMBL/GenBank/DDBJ databases">
        <title>Sorghum-associated microbial communities from plants grown in Nebraska, USA.</title>
        <authorList>
            <person name="Schachtman D."/>
        </authorList>
    </citation>
    <scope>NUCLEOTIDE SEQUENCE [LARGE SCALE GENOMIC DNA]</scope>
    <source>
        <strain evidence="2 3">BE308</strain>
    </source>
</reference>
<evidence type="ECO:0000313" key="2">
    <source>
        <dbReference type="EMBL" id="MDR7308169.1"/>
    </source>
</evidence>
<protein>
    <recommendedName>
        <fullName evidence="4">DUF680 domain-containing protein</fullName>
    </recommendedName>
</protein>
<gene>
    <name evidence="2" type="ORF">J2X15_003478</name>
</gene>
<keyword evidence="1" id="KW-0732">Signal</keyword>
<dbReference type="RefSeq" id="WP_310345068.1">
    <property type="nucleotide sequence ID" value="NZ_JAVDXO010000009.1"/>
</dbReference>
<name>A0ABU1ZRI2_9BURK</name>
<evidence type="ECO:0008006" key="4">
    <source>
        <dbReference type="Google" id="ProtNLM"/>
    </source>
</evidence>
<sequence>MNKTSFAAIAIALTTLVAGQAMAADQANDTKTNEQVAVATKAAAKPVAETKGKESADPFAEYDKIKKW</sequence>